<dbReference type="Gene3D" id="3.20.20.80">
    <property type="entry name" value="Glycosidases"/>
    <property type="match status" value="1"/>
</dbReference>
<evidence type="ECO:0000313" key="5">
    <source>
        <dbReference type="EMBL" id="RCR67658.1"/>
    </source>
</evidence>
<dbReference type="GO" id="GO:0004565">
    <property type="term" value="F:beta-galactosidase activity"/>
    <property type="evidence" value="ECO:0007669"/>
    <property type="project" value="InterPro"/>
</dbReference>
<feature type="domain" description="Dystroglycan-type cadherin-like" evidence="4">
    <location>
        <begin position="895"/>
        <end position="987"/>
    </location>
</feature>
<dbReference type="Pfam" id="PF05345">
    <property type="entry name" value="He_PIG"/>
    <property type="match status" value="8"/>
</dbReference>
<reference evidence="5 6" key="1">
    <citation type="submission" date="2018-07" db="EMBL/GenBank/DDBJ databases">
        <title>Genome analysis of Larkinella rosea.</title>
        <authorList>
            <person name="Zhou Z."/>
            <person name="Wang G."/>
        </authorList>
    </citation>
    <scope>NUCLEOTIDE SEQUENCE [LARGE SCALE GENOMIC DNA]</scope>
    <source>
        <strain evidence="6">zzj9</strain>
    </source>
</reference>
<gene>
    <name evidence="5" type="ORF">DUE52_21385</name>
</gene>
<feature type="domain" description="Dystroglycan-type cadherin-like" evidence="4">
    <location>
        <begin position="499"/>
        <end position="590"/>
    </location>
</feature>
<organism evidence="5 6">
    <name type="scientific">Larkinella punicea</name>
    <dbReference type="NCBI Taxonomy" id="2315727"/>
    <lineage>
        <taxon>Bacteria</taxon>
        <taxon>Pseudomonadati</taxon>
        <taxon>Bacteroidota</taxon>
        <taxon>Cytophagia</taxon>
        <taxon>Cytophagales</taxon>
        <taxon>Spirosomataceae</taxon>
        <taxon>Larkinella</taxon>
    </lineage>
</organism>
<feature type="domain" description="Dystroglycan-type cadherin-like" evidence="4">
    <location>
        <begin position="1093"/>
        <end position="1186"/>
    </location>
</feature>
<evidence type="ECO:0000256" key="3">
    <source>
        <dbReference type="SAM" id="SignalP"/>
    </source>
</evidence>
<feature type="domain" description="Dystroglycan-type cadherin-like" evidence="4">
    <location>
        <begin position="802"/>
        <end position="894"/>
    </location>
</feature>
<dbReference type="GO" id="GO:0005975">
    <property type="term" value="P:carbohydrate metabolic process"/>
    <property type="evidence" value="ECO:0007669"/>
    <property type="project" value="InterPro"/>
</dbReference>
<dbReference type="GO" id="GO:0016020">
    <property type="term" value="C:membrane"/>
    <property type="evidence" value="ECO:0007669"/>
    <property type="project" value="InterPro"/>
</dbReference>
<dbReference type="SMART" id="SM00736">
    <property type="entry name" value="CADG"/>
    <property type="match status" value="8"/>
</dbReference>
<dbReference type="InterPro" id="IPR013783">
    <property type="entry name" value="Ig-like_fold"/>
</dbReference>
<dbReference type="NCBIfam" id="TIGR04183">
    <property type="entry name" value="Por_Secre_tail"/>
    <property type="match status" value="1"/>
</dbReference>
<dbReference type="PANTHER" id="PTHR24273">
    <property type="entry name" value="FI04643P-RELATED"/>
    <property type="match status" value="1"/>
</dbReference>
<keyword evidence="3" id="KW-0732">Signal</keyword>
<keyword evidence="6" id="KW-1185">Reference proteome</keyword>
<evidence type="ECO:0000313" key="6">
    <source>
        <dbReference type="Proteomes" id="UP000253383"/>
    </source>
</evidence>
<dbReference type="EMBL" id="QOWE01000018">
    <property type="protein sequence ID" value="RCR67658.1"/>
    <property type="molecule type" value="Genomic_DNA"/>
</dbReference>
<dbReference type="Pfam" id="PF02449">
    <property type="entry name" value="Glyco_hydro_42"/>
    <property type="match status" value="1"/>
</dbReference>
<accession>A0A368JJ28</accession>
<dbReference type="InterPro" id="IPR013529">
    <property type="entry name" value="Glyco_hydro_42_N"/>
</dbReference>
<dbReference type="SUPFAM" id="SSF51445">
    <property type="entry name" value="(Trans)glycosidases"/>
    <property type="match status" value="1"/>
</dbReference>
<dbReference type="GO" id="GO:0009341">
    <property type="term" value="C:beta-galactosidase complex"/>
    <property type="evidence" value="ECO:0007669"/>
    <property type="project" value="InterPro"/>
</dbReference>
<evidence type="ECO:0000256" key="1">
    <source>
        <dbReference type="ARBA" id="ARBA00022801"/>
    </source>
</evidence>
<dbReference type="InterPro" id="IPR015919">
    <property type="entry name" value="Cadherin-like_sf"/>
</dbReference>
<sequence>MISNLPVRIRRSRFPVPFPKHVFKIVVLLVASFQFAMARPADTPPPHAAKNARFAPPVIDSQRYIGLTIFNFETDARIDDERIEHSAATGCNAVEITINWDRVYPTVESSASWDVIDSHIQTAQRLGLKIALRVHVGRDAVRLGGFWGLHETMQAADSSRNLTKGIIQFSFSHKQTVDRANAFVLEAANRYHYLQEQGQLLFFSVVSSPALEAEYSPVYDPPSGNKYVVPYDYSVSELEAFRQYLQARFSLAQLNQRWGTDFSEWSRVRPVPHVSSNPYASHTGVRGEDWYVFRHRQLKGFIDKINSTVKGVDPGIVVVNQHGCVWDRLSGLRASFAFKNLGQSVDGLKFNDGPDYNHRFSMDVVRTNLRPGAFMINAVDGMFHTSVSTEKYYEQISQCFEHGAKMLTLANFGGTNARQKLTDLIKMVVNNGLLDQPVTQVQTVGAAIGYKLSDILKNYSIAQERWGQRYAQNGNKPVRIELDEDLLRNEAPVINNLPVLSQPLTDQSATVGQPFSYSIGQAFTDSDGSIVSVEASGLPEGIQWVSATGEFTGTPTRVESAMVTLTARDNLGALVSGSFRMTVTDPGGTNQAPVAPIVAPPLGEVGKAFSYGLPPFIDPESQPLIHRLAGTVPGLTYSAETNTLSGTPTTVGVFSLTYTAADPSEVVSSVLLQVTIREAAPVVKRTGNFEGYLDKYNCEGDIWGWVWDRNLPNTPMPVEVLDGLNVIGTFTANVNRPDLVAAKKGNGLHGYQFLIPASIKDDKPHVISMRIENSDYYLKGSPITLNCPSSTAQVAEPGNTPPTAVPIPILYASVNVPFSYTIPEFTDDENQTLVYAMSGGVVGLTYNQANRTLSGTPTQVGTFTASLIVSDGQGGYTPSLVTVVVTTAPQNRPPVVSQTIPDQTARVGESFAYTLATGIFTDPDNNLSTIQVSGLPDGLTYNAGSRLISGTPTAEGVATVTVKATDALSATATTSFRITVNAAPKPEPIPNLPPAIVQAPVDQTVTVGQSFIFQIPLETFADSDGTIASLAVSGLPASLSYNQSNRTISGTLTEPETATISVTATDDDGETATVAFKLVVVASPSPPENQAPQVSSLIPNQTATVGQLFSYTIGEGVFTDPDGSISKVEIVNGLPNGLTYTPATREISGTPTAPATTTVTVKAIDNQEGFVTTTFQLTVDPAPVPENIPPVVAQSIPDQTGTAGQAFSYTIGAGVFTDSDGSISKVEIVSGLPNGLTYTPATRVISGTPTAPSTTTVTVMATDNREGTVTTTFRLTVNEAPANQLPVLVRELPNQTATISIAYSYTLGKSHFSDPDGSITSVEVTNLPKGLSYNATTGVISGVPTTAQTVTVTVKAIDNKAASAIVTYSMTVKENIVMKLYKAGKGPEPQNFIQELNHETVLMANTLPAMINIFFEIETKVLSVKFELSGPKNVNFYENFAPWAMVGDNGGIPPLVGIYMLKVTGYKNPNVQGNQLVTRLITFYVRNASGKRENAEISVANPMPNAEAVWGVYPNPFRDQITVNLPLESQEQIVPLAPYRFSIVSPTGQQLPVSDQDTRIEPGKATLNVQSNGLPGGMYLLQIQRGEGLLRTLKVLKE</sequence>
<comment type="caution">
    <text evidence="5">The sequence shown here is derived from an EMBL/GenBank/DDBJ whole genome shotgun (WGS) entry which is preliminary data.</text>
</comment>
<protein>
    <submittedName>
        <fullName evidence="5">T9SS C-terminal target domain-containing protein</fullName>
    </submittedName>
</protein>
<dbReference type="SUPFAM" id="SSF49313">
    <property type="entry name" value="Cadherin-like"/>
    <property type="match status" value="8"/>
</dbReference>
<feature type="domain" description="Dystroglycan-type cadherin-like" evidence="4">
    <location>
        <begin position="1191"/>
        <end position="1284"/>
    </location>
</feature>
<keyword evidence="1" id="KW-0378">Hydrolase</keyword>
<feature type="chain" id="PRO_5016785045" evidence="3">
    <location>
        <begin position="39"/>
        <end position="1598"/>
    </location>
</feature>
<feature type="domain" description="Dystroglycan-type cadherin-like" evidence="4">
    <location>
        <begin position="597"/>
        <end position="681"/>
    </location>
</feature>
<feature type="domain" description="Dystroglycan-type cadherin-like" evidence="4">
    <location>
        <begin position="1287"/>
        <end position="1379"/>
    </location>
</feature>
<dbReference type="InterPro" id="IPR026444">
    <property type="entry name" value="Secre_tail"/>
</dbReference>
<evidence type="ECO:0000256" key="2">
    <source>
        <dbReference type="ARBA" id="ARBA00023295"/>
    </source>
</evidence>
<feature type="domain" description="Dystroglycan-type cadherin-like" evidence="4">
    <location>
        <begin position="995"/>
        <end position="1087"/>
    </location>
</feature>
<dbReference type="Proteomes" id="UP000253383">
    <property type="component" value="Unassembled WGS sequence"/>
</dbReference>
<dbReference type="InterPro" id="IPR006644">
    <property type="entry name" value="Cadg"/>
</dbReference>
<dbReference type="Gene3D" id="2.60.40.10">
    <property type="entry name" value="Immunoglobulins"/>
    <property type="match status" value="8"/>
</dbReference>
<dbReference type="OrthoDB" id="898444at2"/>
<dbReference type="GO" id="GO:0005509">
    <property type="term" value="F:calcium ion binding"/>
    <property type="evidence" value="ECO:0007669"/>
    <property type="project" value="InterPro"/>
</dbReference>
<proteinExistence type="predicted"/>
<keyword evidence="2" id="KW-0326">Glycosidase</keyword>
<dbReference type="PANTHER" id="PTHR24273:SF32">
    <property type="entry name" value="HYALIN"/>
    <property type="match status" value="1"/>
</dbReference>
<dbReference type="InterPro" id="IPR017853">
    <property type="entry name" value="GH"/>
</dbReference>
<name>A0A368JJ28_9BACT</name>
<evidence type="ECO:0000259" key="4">
    <source>
        <dbReference type="SMART" id="SM00736"/>
    </source>
</evidence>
<feature type="signal peptide" evidence="3">
    <location>
        <begin position="1"/>
        <end position="38"/>
    </location>
</feature>